<dbReference type="SMART" id="SM00612">
    <property type="entry name" value="Kelch"/>
    <property type="match status" value="6"/>
</dbReference>
<dbReference type="SMART" id="SM00875">
    <property type="entry name" value="BACK"/>
    <property type="match status" value="1"/>
</dbReference>
<evidence type="ECO:0000256" key="6">
    <source>
        <dbReference type="ARBA" id="ARBA00023203"/>
    </source>
</evidence>
<dbReference type="InterPro" id="IPR015915">
    <property type="entry name" value="Kelch-typ_b-propeller"/>
</dbReference>
<keyword evidence="5" id="KW-0833">Ubl conjugation pathway</keyword>
<dbReference type="PIRSF" id="PIRSF037037">
    <property type="entry name" value="Kelch-like_protein_gigaxonin"/>
    <property type="match status" value="1"/>
</dbReference>
<dbReference type="InterPro" id="IPR017096">
    <property type="entry name" value="BTB-kelch_protein"/>
</dbReference>
<dbReference type="UniPathway" id="UPA00143"/>
<keyword evidence="3" id="KW-0880">Kelch repeat</keyword>
<reference evidence="10" key="1">
    <citation type="submission" date="2014-03" db="EMBL/GenBank/DDBJ databases">
        <authorList>
            <person name="Aksoy S."/>
            <person name="Warren W."/>
            <person name="Wilson R.K."/>
        </authorList>
    </citation>
    <scope>NUCLEOTIDE SEQUENCE [LARGE SCALE GENOMIC DNA]</scope>
    <source>
        <strain evidence="10">IAEA</strain>
    </source>
</reference>
<dbReference type="InterPro" id="IPR006652">
    <property type="entry name" value="Kelch_1"/>
</dbReference>
<dbReference type="VEuPathDB" id="VectorBase:GPAI035093"/>
<evidence type="ECO:0000256" key="5">
    <source>
        <dbReference type="ARBA" id="ARBA00022786"/>
    </source>
</evidence>
<dbReference type="Proteomes" id="UP000092445">
    <property type="component" value="Unassembled WGS sequence"/>
</dbReference>
<dbReference type="FunFam" id="3.30.710.10:FF:000001">
    <property type="entry name" value="Kelch-like family member 20"/>
    <property type="match status" value="1"/>
</dbReference>
<dbReference type="Pfam" id="PF07707">
    <property type="entry name" value="BACK"/>
    <property type="match status" value="1"/>
</dbReference>
<dbReference type="SUPFAM" id="SSF117281">
    <property type="entry name" value="Kelch motif"/>
    <property type="match status" value="1"/>
</dbReference>
<dbReference type="Gene3D" id="3.30.710.10">
    <property type="entry name" value="Potassium Channel Kv1.1, Chain A"/>
    <property type="match status" value="1"/>
</dbReference>
<sequence>MKKQFILWSSSGLKLHSFKAMNEMRKRNMFCDITLVASNREISAHKIVLASCCPYFHAMFTGSEESRQDRITLQGVEYHALEPLIEYLYTSTITITEDNVRVLLIAANLFELTDVRDGCCSYLRTQLDARNCLGIRNFSDMHGCVKLVNYADTYIQKHFNEVIQFEEFLNLTHEQVISLISNVRISVSSEEEVYKCVRNWIRYDLIPREQYTADLMKHVRLPCLAKEYITQKVNKEPLLKGNITCKNLIIEALTHHLVPSEINTVRTIPRKPVEWPKILLVIGGHPSEAILSVEYYDFLEEKWRVAPDMPNRRSKAGLAVLNDKVYAVGGFNSVSAMRAVDVYNPARNEWSTSNRMLARRSTLGVAVLNGCVYAVGGFDNHNGLSSAEMFDPENEVWSFIASMSTRRSSVGVGVVNGLLYAVGGFDDNTRQHLSSVERYNRDTNTWQVVADMSARRSGAGVGVLNNILYAVGGRVGPMVCRSVEAYGLEKNQWKKVADMSFCRRNAGVVAHDGLLYVVGGGDGQSNLSSVEVYNPHTNSWRILDVAMIIGRSHAGVCMIVDQAM</sequence>
<evidence type="ECO:0000256" key="4">
    <source>
        <dbReference type="ARBA" id="ARBA00022737"/>
    </source>
</evidence>
<dbReference type="PANTHER" id="PTHR24412">
    <property type="entry name" value="KELCH PROTEIN"/>
    <property type="match status" value="1"/>
</dbReference>
<keyword evidence="10" id="KW-1185">Reference proteome</keyword>
<dbReference type="GO" id="GO:0016567">
    <property type="term" value="P:protein ubiquitination"/>
    <property type="evidence" value="ECO:0007669"/>
    <property type="project" value="UniProtKB-UniPathway"/>
</dbReference>
<dbReference type="Pfam" id="PF01344">
    <property type="entry name" value="Kelch_1"/>
    <property type="match status" value="5"/>
</dbReference>
<dbReference type="PANTHER" id="PTHR24412:SF466">
    <property type="entry name" value="RING CANAL KELCH PROTEIN"/>
    <property type="match status" value="1"/>
</dbReference>
<dbReference type="AlphaFoldDB" id="A0A1B0A5I6"/>
<keyword evidence="4" id="KW-0677">Repeat</keyword>
<dbReference type="EnsemblMetazoa" id="GPAI035093-RA">
    <property type="protein sequence ID" value="GPAI035093-PA"/>
    <property type="gene ID" value="GPAI035093"/>
</dbReference>
<dbReference type="SMART" id="SM00225">
    <property type="entry name" value="BTB"/>
    <property type="match status" value="1"/>
</dbReference>
<evidence type="ECO:0000259" key="8">
    <source>
        <dbReference type="PROSITE" id="PS50097"/>
    </source>
</evidence>
<comment type="function">
    <text evidence="7">Probable substrate-specific adapter of an E3 ubiquitin-protein ligase complex which mediates the ubiquitination and subsequent proteasomal degradation of target proteins. May have a role in synapse differentiation and growth.</text>
</comment>
<dbReference type="Pfam" id="PF00651">
    <property type="entry name" value="BTB"/>
    <property type="match status" value="1"/>
</dbReference>
<dbReference type="FunFam" id="1.25.40.420:FF:000001">
    <property type="entry name" value="Kelch-like family member 12"/>
    <property type="match status" value="1"/>
</dbReference>
<dbReference type="SUPFAM" id="SSF54695">
    <property type="entry name" value="POZ domain"/>
    <property type="match status" value="1"/>
</dbReference>
<evidence type="ECO:0000313" key="10">
    <source>
        <dbReference type="Proteomes" id="UP000092445"/>
    </source>
</evidence>
<dbReference type="InterPro" id="IPR000210">
    <property type="entry name" value="BTB/POZ_dom"/>
</dbReference>
<evidence type="ECO:0000256" key="2">
    <source>
        <dbReference type="ARBA" id="ARBA00013699"/>
    </source>
</evidence>
<dbReference type="PROSITE" id="PS50097">
    <property type="entry name" value="BTB"/>
    <property type="match status" value="1"/>
</dbReference>
<evidence type="ECO:0000256" key="3">
    <source>
        <dbReference type="ARBA" id="ARBA00022441"/>
    </source>
</evidence>
<dbReference type="STRING" id="7398.A0A1B0A5I6"/>
<dbReference type="InterPro" id="IPR011705">
    <property type="entry name" value="BACK"/>
</dbReference>
<protein>
    <recommendedName>
        <fullName evidence="2">Kelch-like protein diablo</fullName>
    </recommendedName>
</protein>
<evidence type="ECO:0000313" key="9">
    <source>
        <dbReference type="EnsemblMetazoa" id="GPAI035093-PA"/>
    </source>
</evidence>
<dbReference type="Gene3D" id="2.120.10.80">
    <property type="entry name" value="Kelch-type beta propeller"/>
    <property type="match status" value="1"/>
</dbReference>
<evidence type="ECO:0000256" key="7">
    <source>
        <dbReference type="ARBA" id="ARBA00043912"/>
    </source>
</evidence>
<comment type="pathway">
    <text evidence="1">Protein modification; protein ubiquitination.</text>
</comment>
<evidence type="ECO:0000256" key="1">
    <source>
        <dbReference type="ARBA" id="ARBA00004906"/>
    </source>
</evidence>
<name>A0A1B0A5I6_GLOPL</name>
<accession>A0A1B0A5I6</accession>
<proteinExistence type="predicted"/>
<feature type="domain" description="BTB" evidence="8">
    <location>
        <begin position="31"/>
        <end position="97"/>
    </location>
</feature>
<reference evidence="9" key="2">
    <citation type="submission" date="2020-05" db="UniProtKB">
        <authorList>
            <consortium name="EnsemblMetazoa"/>
        </authorList>
    </citation>
    <scope>IDENTIFICATION</scope>
    <source>
        <strain evidence="9">IAEA</strain>
    </source>
</reference>
<organism evidence="9 10">
    <name type="scientific">Glossina pallidipes</name>
    <name type="common">Tsetse fly</name>
    <dbReference type="NCBI Taxonomy" id="7398"/>
    <lineage>
        <taxon>Eukaryota</taxon>
        <taxon>Metazoa</taxon>
        <taxon>Ecdysozoa</taxon>
        <taxon>Arthropoda</taxon>
        <taxon>Hexapoda</taxon>
        <taxon>Insecta</taxon>
        <taxon>Pterygota</taxon>
        <taxon>Neoptera</taxon>
        <taxon>Endopterygota</taxon>
        <taxon>Diptera</taxon>
        <taxon>Brachycera</taxon>
        <taxon>Muscomorpha</taxon>
        <taxon>Hippoboscoidea</taxon>
        <taxon>Glossinidae</taxon>
        <taxon>Glossina</taxon>
    </lineage>
</organism>
<dbReference type="InterPro" id="IPR011333">
    <property type="entry name" value="SKP1/BTB/POZ_sf"/>
</dbReference>
<keyword evidence="6" id="KW-0009">Actin-binding</keyword>
<dbReference type="Gene3D" id="1.25.40.420">
    <property type="match status" value="1"/>
</dbReference>
<dbReference type="GO" id="GO:0003779">
    <property type="term" value="F:actin binding"/>
    <property type="evidence" value="ECO:0007669"/>
    <property type="project" value="UniProtKB-KW"/>
</dbReference>